<evidence type="ECO:0000256" key="3">
    <source>
        <dbReference type="ARBA" id="ARBA00022527"/>
    </source>
</evidence>
<feature type="region of interest" description="Leucine repeat II (LRII)" evidence="10">
    <location>
        <begin position="333"/>
        <end position="365"/>
    </location>
</feature>
<keyword evidence="4" id="KW-0808">Transferase</keyword>
<name>A0ABP0Y517_9ROSI</name>
<feature type="short sequence motif" description="VHIID" evidence="10">
    <location>
        <begin position="283"/>
        <end position="287"/>
    </location>
</feature>
<reference evidence="13 14" key="1">
    <citation type="submission" date="2024-03" db="EMBL/GenBank/DDBJ databases">
        <authorList>
            <person name="Gkanogiannis A."/>
            <person name="Becerra Lopez-Lavalle L."/>
        </authorList>
    </citation>
    <scope>NUCLEOTIDE SEQUENCE [LARGE SCALE GENOMIC DNA]</scope>
</reference>
<keyword evidence="14" id="KW-1185">Reference proteome</keyword>
<keyword evidence="5" id="KW-0805">Transcription regulation</keyword>
<feature type="region of interest" description="Leucine repeat I (LRI)" evidence="10">
    <location>
        <begin position="173"/>
        <end position="233"/>
    </location>
</feature>
<evidence type="ECO:0000259" key="12">
    <source>
        <dbReference type="PROSITE" id="PS50011"/>
    </source>
</evidence>
<evidence type="ECO:0000256" key="5">
    <source>
        <dbReference type="ARBA" id="ARBA00023015"/>
    </source>
</evidence>
<dbReference type="PANTHER" id="PTHR13902">
    <property type="entry name" value="SERINE/THREONINE-PROTEIN KINASE WNK WITH NO LYSINE -RELATED"/>
    <property type="match status" value="1"/>
</dbReference>
<dbReference type="Proteomes" id="UP001642487">
    <property type="component" value="Chromosome 2"/>
</dbReference>
<dbReference type="Gene3D" id="3.30.200.20">
    <property type="entry name" value="Phosphorylase Kinase, domain 1"/>
    <property type="match status" value="1"/>
</dbReference>
<evidence type="ECO:0000256" key="2">
    <source>
        <dbReference type="ARBA" id="ARBA00012513"/>
    </source>
</evidence>
<dbReference type="EMBL" id="OZ021736">
    <property type="protein sequence ID" value="CAK9315504.1"/>
    <property type="molecule type" value="Genomic_DNA"/>
</dbReference>
<dbReference type="SUPFAM" id="SSF56112">
    <property type="entry name" value="Protein kinase-like (PK-like)"/>
    <property type="match status" value="1"/>
</dbReference>
<dbReference type="InterPro" id="IPR050588">
    <property type="entry name" value="WNK_Ser-Thr_kinase"/>
</dbReference>
<comment type="catalytic activity">
    <reaction evidence="8">
        <text>L-threonyl-[protein] + ATP = O-phospho-L-threonyl-[protein] + ADP + H(+)</text>
        <dbReference type="Rhea" id="RHEA:46608"/>
        <dbReference type="Rhea" id="RHEA-COMP:11060"/>
        <dbReference type="Rhea" id="RHEA-COMP:11605"/>
        <dbReference type="ChEBI" id="CHEBI:15378"/>
        <dbReference type="ChEBI" id="CHEBI:30013"/>
        <dbReference type="ChEBI" id="CHEBI:30616"/>
        <dbReference type="ChEBI" id="CHEBI:61977"/>
        <dbReference type="ChEBI" id="CHEBI:456216"/>
        <dbReference type="EC" id="2.7.11.1"/>
    </reaction>
</comment>
<evidence type="ECO:0000256" key="9">
    <source>
        <dbReference type="ARBA" id="ARBA00048679"/>
    </source>
</evidence>
<dbReference type="PROSITE" id="PS50011">
    <property type="entry name" value="PROTEIN_KINASE_DOM"/>
    <property type="match status" value="1"/>
</dbReference>
<dbReference type="Gene3D" id="1.10.510.10">
    <property type="entry name" value="Transferase(Phosphotransferase) domain 1"/>
    <property type="match status" value="1"/>
</dbReference>
<evidence type="ECO:0000256" key="6">
    <source>
        <dbReference type="ARBA" id="ARBA00023163"/>
    </source>
</evidence>
<feature type="domain" description="Protein kinase" evidence="12">
    <location>
        <begin position="614"/>
        <end position="872"/>
    </location>
</feature>
<comment type="catalytic activity">
    <reaction evidence="9">
        <text>L-seryl-[protein] + ATP = O-phospho-L-seryl-[protein] + ADP + H(+)</text>
        <dbReference type="Rhea" id="RHEA:17989"/>
        <dbReference type="Rhea" id="RHEA-COMP:9863"/>
        <dbReference type="Rhea" id="RHEA-COMP:11604"/>
        <dbReference type="ChEBI" id="CHEBI:15378"/>
        <dbReference type="ChEBI" id="CHEBI:29999"/>
        <dbReference type="ChEBI" id="CHEBI:30616"/>
        <dbReference type="ChEBI" id="CHEBI:83421"/>
        <dbReference type="ChEBI" id="CHEBI:456216"/>
        <dbReference type="EC" id="2.7.11.1"/>
    </reaction>
</comment>
<evidence type="ECO:0000256" key="1">
    <source>
        <dbReference type="ARBA" id="ARBA00004123"/>
    </source>
</evidence>
<evidence type="ECO:0000256" key="11">
    <source>
        <dbReference type="SAM" id="MobiDB-lite"/>
    </source>
</evidence>
<evidence type="ECO:0000256" key="7">
    <source>
        <dbReference type="ARBA" id="ARBA00023242"/>
    </source>
</evidence>
<comment type="caution">
    <text evidence="10">Lacks conserved residue(s) required for the propagation of feature annotation.</text>
</comment>
<keyword evidence="4" id="KW-0418">Kinase</keyword>
<dbReference type="Pfam" id="PF00069">
    <property type="entry name" value="Pkinase"/>
    <property type="match status" value="1"/>
</dbReference>
<keyword evidence="6" id="KW-0804">Transcription</keyword>
<feature type="region of interest" description="VHIID" evidence="10">
    <location>
        <begin position="252"/>
        <end position="317"/>
    </location>
</feature>
<protein>
    <recommendedName>
        <fullName evidence="2">non-specific serine/threonine protein kinase</fullName>
        <ecNumber evidence="2">2.7.11.1</ecNumber>
    </recommendedName>
</protein>
<comment type="subcellular location">
    <subcellularLocation>
        <location evidence="1">Nucleus</location>
    </subcellularLocation>
</comment>
<evidence type="ECO:0000256" key="4">
    <source>
        <dbReference type="ARBA" id="ARBA00022777"/>
    </source>
</evidence>
<evidence type="ECO:0000256" key="10">
    <source>
        <dbReference type="PROSITE-ProRule" id="PRU01191"/>
    </source>
</evidence>
<evidence type="ECO:0000313" key="14">
    <source>
        <dbReference type="Proteomes" id="UP001642487"/>
    </source>
</evidence>
<feature type="region of interest" description="Disordered" evidence="11">
    <location>
        <begin position="82"/>
        <end position="115"/>
    </location>
</feature>
<dbReference type="InterPro" id="IPR005202">
    <property type="entry name" value="TF_GRAS"/>
</dbReference>
<sequence>MQASQLHRGSHMSKRLCYQPLQEVDAYCFSQFQSLGRHLYSSAGIQRAQFNVQDIGDQYCTLESSSGSYGCAAHNSTSTVAFSPNGSPVSQQDSRSNPSDQHNSPDNTYGSSVSGSSITNDISDFRHKLLELETVMLGPDSDVSDSFDSIYPEGTDNPEMGTWGQAVDAITKRNLKKILIACAKAVSDNDALMAQWLMDELRKMVSVCGEPMQRLGAYMLEGLVARLASSGSCIYKSLRCKEPARAELLSYMHLLYEVCPYFKFGYMSANGAIAEAMKDEDRVHIIDFQISQGTQWITLIQAFAGRPGGPPHIRITGIDDPASAYARGGGLDIVGKRLSKLAKLFNVPFEFHSAAISGCDVQQNNLGIRRGEALAVNFAFMLHHMPDESVSTENHRDRLLRLVKGLSPKVVTLVEQESNTNTAAFYPRFIETLDYYNAMFESIDVTLPRQHKERINIEQHCLAREVVNILACEGAERVERHELLGKWRLRFAMAGFTPYPLSSLVNATIKTLLDNYSNRYRLEEREGALYLGWMDRDLVASCAWKIVLPPRPDAREKPTERNTERERENFFFLSLRFFGDFPYSITTKMPAENSIPFDRDAEPFVEVDPTGRFGRYDDLLGSGAVKRVYRAFDQEEGIEVAWNQVRLRNFSGDPVFINRLRSEVQLLSTLNNKYIIVCYSVWNDDERNTLNFITEVCTSGNLRDYRKKHRHVSIKALKKWSKQVLEGLDYLHTHEPCIIHRDLNCSNIFVNGNIGQVKIGDLGFAAIVGRSHAAHSIIGTPEYMAPELYEEDYTEMVDIYSFALCLLEMVTMEIPYSECDSVAKIYKKVTTGIKPQAISKVTDDEVRAFIEKCIAQPRARPSASELLKDPFFDEVRDEDSEQSY</sequence>
<dbReference type="InterPro" id="IPR000719">
    <property type="entry name" value="Prot_kinase_dom"/>
</dbReference>
<dbReference type="CDD" id="cd13983">
    <property type="entry name" value="STKc_WNK"/>
    <property type="match status" value="1"/>
</dbReference>
<accession>A0ABP0Y517</accession>
<evidence type="ECO:0000313" key="13">
    <source>
        <dbReference type="EMBL" id="CAK9315504.1"/>
    </source>
</evidence>
<keyword evidence="7" id="KW-0539">Nucleus</keyword>
<dbReference type="EC" id="2.7.11.1" evidence="2"/>
<feature type="region of interest" description="SAW" evidence="10">
    <location>
        <begin position="471"/>
        <end position="545"/>
    </location>
</feature>
<keyword evidence="3" id="KW-0723">Serine/threonine-protein kinase</keyword>
<evidence type="ECO:0000256" key="8">
    <source>
        <dbReference type="ARBA" id="ARBA00047899"/>
    </source>
</evidence>
<comment type="similarity">
    <text evidence="10">Belongs to the GRAS family.</text>
</comment>
<dbReference type="PROSITE" id="PS50985">
    <property type="entry name" value="GRAS"/>
    <property type="match status" value="1"/>
</dbReference>
<organism evidence="13 14">
    <name type="scientific">Citrullus colocynthis</name>
    <name type="common">colocynth</name>
    <dbReference type="NCBI Taxonomy" id="252529"/>
    <lineage>
        <taxon>Eukaryota</taxon>
        <taxon>Viridiplantae</taxon>
        <taxon>Streptophyta</taxon>
        <taxon>Embryophyta</taxon>
        <taxon>Tracheophyta</taxon>
        <taxon>Spermatophyta</taxon>
        <taxon>Magnoliopsida</taxon>
        <taxon>eudicotyledons</taxon>
        <taxon>Gunneridae</taxon>
        <taxon>Pentapetalae</taxon>
        <taxon>rosids</taxon>
        <taxon>fabids</taxon>
        <taxon>Cucurbitales</taxon>
        <taxon>Cucurbitaceae</taxon>
        <taxon>Benincaseae</taxon>
        <taxon>Citrullus</taxon>
    </lineage>
</organism>
<gene>
    <name evidence="13" type="ORF">CITCOLO1_LOCUS7301</name>
</gene>
<proteinExistence type="inferred from homology"/>
<dbReference type="InterPro" id="IPR011009">
    <property type="entry name" value="Kinase-like_dom_sf"/>
</dbReference>
<dbReference type="Pfam" id="PF03514">
    <property type="entry name" value="GRAS"/>
    <property type="match status" value="1"/>
</dbReference>